<feature type="transmembrane region" description="Helical" evidence="8">
    <location>
        <begin position="100"/>
        <end position="119"/>
    </location>
</feature>
<dbReference type="InterPro" id="IPR051311">
    <property type="entry name" value="DedA_domain"/>
</dbReference>
<reference evidence="10 11" key="1">
    <citation type="submission" date="2023-08" db="EMBL/GenBank/DDBJ databases">
        <authorList>
            <person name="Girao M."/>
            <person name="Carvalho M.F."/>
        </authorList>
    </citation>
    <scope>NUCLEOTIDE SEQUENCE [LARGE SCALE GENOMIC DNA]</scope>
    <source>
        <strain evidence="10 11">CT-R113</strain>
    </source>
</reference>
<evidence type="ECO:0000256" key="1">
    <source>
        <dbReference type="ARBA" id="ARBA00004651"/>
    </source>
</evidence>
<feature type="transmembrane region" description="Helical" evidence="8">
    <location>
        <begin position="178"/>
        <end position="200"/>
    </location>
</feature>
<protein>
    <submittedName>
        <fullName evidence="10">VTT domain-containing protein</fullName>
    </submittedName>
</protein>
<name>A0ABU7K9Z1_9ACTN</name>
<evidence type="ECO:0000313" key="10">
    <source>
        <dbReference type="EMBL" id="MEE2039060.1"/>
    </source>
</evidence>
<organism evidence="10 11">
    <name type="scientific">Nocardiopsis codii</name>
    <dbReference type="NCBI Taxonomy" id="3065942"/>
    <lineage>
        <taxon>Bacteria</taxon>
        <taxon>Bacillati</taxon>
        <taxon>Actinomycetota</taxon>
        <taxon>Actinomycetes</taxon>
        <taxon>Streptosporangiales</taxon>
        <taxon>Nocardiopsidaceae</taxon>
        <taxon>Nocardiopsis</taxon>
    </lineage>
</organism>
<dbReference type="EMBL" id="JAUZMY010000017">
    <property type="protein sequence ID" value="MEE2039060.1"/>
    <property type="molecule type" value="Genomic_DNA"/>
</dbReference>
<keyword evidence="5 8" id="KW-1133">Transmembrane helix</keyword>
<comment type="similarity">
    <text evidence="2">Belongs to the DedA family.</text>
</comment>
<evidence type="ECO:0000256" key="5">
    <source>
        <dbReference type="ARBA" id="ARBA00022989"/>
    </source>
</evidence>
<feature type="compositionally biased region" description="Low complexity" evidence="7">
    <location>
        <begin position="288"/>
        <end position="299"/>
    </location>
</feature>
<feature type="transmembrane region" description="Helical" evidence="8">
    <location>
        <begin position="126"/>
        <end position="147"/>
    </location>
</feature>
<keyword evidence="4 8" id="KW-0812">Transmembrane</keyword>
<proteinExistence type="inferred from homology"/>
<gene>
    <name evidence="10" type="ORF">Q8791_17740</name>
</gene>
<feature type="transmembrane region" description="Helical" evidence="8">
    <location>
        <begin position="247"/>
        <end position="265"/>
    </location>
</feature>
<feature type="domain" description="VTT" evidence="9">
    <location>
        <begin position="119"/>
        <end position="231"/>
    </location>
</feature>
<keyword evidence="11" id="KW-1185">Reference proteome</keyword>
<dbReference type="InterPro" id="IPR032816">
    <property type="entry name" value="VTT_dom"/>
</dbReference>
<feature type="region of interest" description="Disordered" evidence="7">
    <location>
        <begin position="282"/>
        <end position="327"/>
    </location>
</feature>
<evidence type="ECO:0000256" key="7">
    <source>
        <dbReference type="SAM" id="MobiDB-lite"/>
    </source>
</evidence>
<evidence type="ECO:0000313" key="11">
    <source>
        <dbReference type="Proteomes" id="UP001356095"/>
    </source>
</evidence>
<feature type="transmembrane region" description="Helical" evidence="8">
    <location>
        <begin position="212"/>
        <end position="232"/>
    </location>
</feature>
<keyword evidence="3" id="KW-1003">Cell membrane</keyword>
<feature type="transmembrane region" description="Helical" evidence="8">
    <location>
        <begin position="72"/>
        <end position="94"/>
    </location>
</feature>
<dbReference type="RefSeq" id="WP_330092837.1">
    <property type="nucleotide sequence ID" value="NZ_JAUZMY010000017.1"/>
</dbReference>
<dbReference type="Proteomes" id="UP001356095">
    <property type="component" value="Unassembled WGS sequence"/>
</dbReference>
<feature type="compositionally biased region" description="Low complexity" evidence="7">
    <location>
        <begin position="17"/>
        <end position="31"/>
    </location>
</feature>
<dbReference type="PANTHER" id="PTHR42709:SF6">
    <property type="entry name" value="UNDECAPRENYL PHOSPHATE TRANSPORTER A"/>
    <property type="match status" value="1"/>
</dbReference>
<comment type="caution">
    <text evidence="10">The sequence shown here is derived from an EMBL/GenBank/DDBJ whole genome shotgun (WGS) entry which is preliminary data.</text>
</comment>
<evidence type="ECO:0000256" key="8">
    <source>
        <dbReference type="SAM" id="Phobius"/>
    </source>
</evidence>
<comment type="subcellular location">
    <subcellularLocation>
        <location evidence="1">Cell membrane</location>
        <topology evidence="1">Multi-pass membrane protein</topology>
    </subcellularLocation>
</comment>
<feature type="compositionally biased region" description="Basic and acidic residues" evidence="7">
    <location>
        <begin position="32"/>
        <end position="50"/>
    </location>
</feature>
<dbReference type="PANTHER" id="PTHR42709">
    <property type="entry name" value="ALKALINE PHOSPHATASE LIKE PROTEIN"/>
    <property type="match status" value="1"/>
</dbReference>
<accession>A0ABU7K9Z1</accession>
<keyword evidence="6 8" id="KW-0472">Membrane</keyword>
<evidence type="ECO:0000256" key="6">
    <source>
        <dbReference type="ARBA" id="ARBA00023136"/>
    </source>
</evidence>
<feature type="compositionally biased region" description="Basic and acidic residues" evidence="7">
    <location>
        <begin position="300"/>
        <end position="309"/>
    </location>
</feature>
<feature type="region of interest" description="Disordered" evidence="7">
    <location>
        <begin position="1"/>
        <end position="50"/>
    </location>
</feature>
<evidence type="ECO:0000256" key="2">
    <source>
        <dbReference type="ARBA" id="ARBA00010792"/>
    </source>
</evidence>
<sequence length="327" mass="34631">MATTQKDTPGNPDRSAPDTAAGAPAATADAESAAHDGRTAEEIEKERKQEEAMEALRAMKPWKGKATRQDKALLFTVIAIPVFFMALTPLKPFLIAEHPIGLAFVTGSNAAIGAASAFARIGEIPLWLVVVAGVVGKIKVDWLFWWVGRRWGRGFVNLIAQGDKAQRFADRAEDMNPWIIRAAVPLSYLPGVPALFVHVVAGWTGMRLRTFLLLDALGALLLTGTVAGIGYAAGQTGVDIVLAVDRYALWVTLAIVLVMAFVPVVKQIRQAKAEEAARVRKAAEAAEAEQAGEPAATDGARADGDRESADSENSAGSAVVDAGTPAR</sequence>
<evidence type="ECO:0000259" key="9">
    <source>
        <dbReference type="Pfam" id="PF09335"/>
    </source>
</evidence>
<evidence type="ECO:0000256" key="3">
    <source>
        <dbReference type="ARBA" id="ARBA00022475"/>
    </source>
</evidence>
<dbReference type="Pfam" id="PF09335">
    <property type="entry name" value="VTT_dom"/>
    <property type="match status" value="1"/>
</dbReference>
<evidence type="ECO:0000256" key="4">
    <source>
        <dbReference type="ARBA" id="ARBA00022692"/>
    </source>
</evidence>